<protein>
    <recommendedName>
        <fullName evidence="5">Xylanolytic transcriptional activator regulatory domain-containing protein</fullName>
    </recommendedName>
</protein>
<dbReference type="InterPro" id="IPR050613">
    <property type="entry name" value="Sec_Metabolite_Reg"/>
</dbReference>
<dbReference type="GeneID" id="63793835"/>
<dbReference type="GO" id="GO:0005634">
    <property type="term" value="C:nucleus"/>
    <property type="evidence" value="ECO:0007669"/>
    <property type="project" value="UniProtKB-SubCell"/>
</dbReference>
<evidence type="ECO:0000313" key="6">
    <source>
        <dbReference type="EMBL" id="RAO68607.1"/>
    </source>
</evidence>
<organism evidence="6 7">
    <name type="scientific">Talaromyces amestolkiae</name>
    <dbReference type="NCBI Taxonomy" id="1196081"/>
    <lineage>
        <taxon>Eukaryota</taxon>
        <taxon>Fungi</taxon>
        <taxon>Dikarya</taxon>
        <taxon>Ascomycota</taxon>
        <taxon>Pezizomycotina</taxon>
        <taxon>Eurotiomycetes</taxon>
        <taxon>Eurotiomycetidae</taxon>
        <taxon>Eurotiales</taxon>
        <taxon>Trichocomaceae</taxon>
        <taxon>Talaromyces</taxon>
        <taxon>Talaromyces sect. Talaromyces</taxon>
    </lineage>
</organism>
<dbReference type="RefSeq" id="XP_040733123.1">
    <property type="nucleotide sequence ID" value="XM_040877004.1"/>
</dbReference>
<dbReference type="InterPro" id="IPR007219">
    <property type="entry name" value="XnlR_reg_dom"/>
</dbReference>
<feature type="domain" description="Xylanolytic transcriptional activator regulatory" evidence="5">
    <location>
        <begin position="166"/>
        <end position="238"/>
    </location>
</feature>
<keyword evidence="3" id="KW-0804">Transcription</keyword>
<evidence type="ECO:0000259" key="5">
    <source>
        <dbReference type="SMART" id="SM00906"/>
    </source>
</evidence>
<dbReference type="AlphaFoldDB" id="A0A364KYH2"/>
<dbReference type="Proteomes" id="UP000249363">
    <property type="component" value="Unassembled WGS sequence"/>
</dbReference>
<evidence type="ECO:0000256" key="4">
    <source>
        <dbReference type="ARBA" id="ARBA00023242"/>
    </source>
</evidence>
<dbReference type="GO" id="GO:0006351">
    <property type="term" value="P:DNA-templated transcription"/>
    <property type="evidence" value="ECO:0007669"/>
    <property type="project" value="InterPro"/>
</dbReference>
<reference evidence="6 7" key="1">
    <citation type="journal article" date="2017" name="Biotechnol. Biofuels">
        <title>Differential beta-glucosidase expression as a function of carbon source availability in Talaromyces amestolkiae: a genomic and proteomic approach.</title>
        <authorList>
            <person name="de Eugenio L.I."/>
            <person name="Mendez-Liter J.A."/>
            <person name="Nieto-Dominguez M."/>
            <person name="Alonso L."/>
            <person name="Gil-Munoz J."/>
            <person name="Barriuso J."/>
            <person name="Prieto A."/>
            <person name="Martinez M.J."/>
        </authorList>
    </citation>
    <scope>NUCLEOTIDE SEQUENCE [LARGE SCALE GENOMIC DNA]</scope>
    <source>
        <strain evidence="6 7">CIB</strain>
    </source>
</reference>
<accession>A0A364KYH2</accession>
<evidence type="ECO:0000313" key="7">
    <source>
        <dbReference type="Proteomes" id="UP000249363"/>
    </source>
</evidence>
<sequence length="539" mass="60447">MGGDSDLLNAMTNSPPAPGFPFFSEQQIPVIDELLDMLPPLPHLEELKSAFFVVFSPLFHILHDPTFHLQYQNFRTNPKSTPLSFLALLFVVLSLSVTALDDGHPLLSDLGHDADPGTNVRNLSKKYRLAAMRCLVADNFMFCHNLRTVQCLVLLIYALNHAQGPAWSLLGTTLHIAISIGCAVDPAGLDVDRVEAEERRRCWAGLRMLYTIQNTCLGNLMPFRMDAQVALPLDVEDDHVFFSDHAAVLPAMERPYDQPPTKMTYLLYKFRLYDLAFDICQLSSNPLEAHDRHRMETLDQKIIHESQCHIERFASSPIHTLELHHQAHFHILTIYTCHLTLLLHRPWLNDATNTGSGEISSSAQRCEIAAETIISSFERLCSTDTQFTRYRWYVDGLGSFYAFFAITTLLVLHSGGTTGPRGGSRTSPSLEMIPRCVHFFVSNASRSDVCSKAAAILEPIMSMTIQQPTMTDREAGRIHHDIGQLDESLGDDAVWGSFPELEDLFYGVPPEQWLMPSVALWNASPASRNDNNLALCQRA</sequence>
<evidence type="ECO:0000256" key="3">
    <source>
        <dbReference type="ARBA" id="ARBA00023163"/>
    </source>
</evidence>
<dbReference type="SMART" id="SM00906">
    <property type="entry name" value="Fungal_trans"/>
    <property type="match status" value="1"/>
</dbReference>
<dbReference type="GO" id="GO:0003677">
    <property type="term" value="F:DNA binding"/>
    <property type="evidence" value="ECO:0007669"/>
    <property type="project" value="InterPro"/>
</dbReference>
<dbReference type="Pfam" id="PF04082">
    <property type="entry name" value="Fungal_trans"/>
    <property type="match status" value="1"/>
</dbReference>
<proteinExistence type="predicted"/>
<comment type="caution">
    <text evidence="6">The sequence shown here is derived from an EMBL/GenBank/DDBJ whole genome shotgun (WGS) entry which is preliminary data.</text>
</comment>
<dbReference type="OrthoDB" id="2406834at2759"/>
<keyword evidence="4" id="KW-0539">Nucleus</keyword>
<evidence type="ECO:0000256" key="2">
    <source>
        <dbReference type="ARBA" id="ARBA00023015"/>
    </source>
</evidence>
<dbReference type="EMBL" id="MIKG01000008">
    <property type="protein sequence ID" value="RAO68607.1"/>
    <property type="molecule type" value="Genomic_DNA"/>
</dbReference>
<name>A0A364KYH2_TALAM</name>
<dbReference type="STRING" id="1196081.A0A364KYH2"/>
<dbReference type="CDD" id="cd12148">
    <property type="entry name" value="fungal_TF_MHR"/>
    <property type="match status" value="1"/>
</dbReference>
<dbReference type="GO" id="GO:0008270">
    <property type="term" value="F:zinc ion binding"/>
    <property type="evidence" value="ECO:0007669"/>
    <property type="project" value="InterPro"/>
</dbReference>
<gene>
    <name evidence="6" type="ORF">BHQ10_004619</name>
</gene>
<evidence type="ECO:0000256" key="1">
    <source>
        <dbReference type="ARBA" id="ARBA00004123"/>
    </source>
</evidence>
<dbReference type="PANTHER" id="PTHR31001:SF40">
    <property type="entry name" value="ZN(II)2CYS6 TRANSCRIPTION FACTOR (EUROFUNG)"/>
    <property type="match status" value="1"/>
</dbReference>
<keyword evidence="7" id="KW-1185">Reference proteome</keyword>
<dbReference type="PANTHER" id="PTHR31001">
    <property type="entry name" value="UNCHARACTERIZED TRANSCRIPTIONAL REGULATORY PROTEIN"/>
    <property type="match status" value="1"/>
</dbReference>
<keyword evidence="2" id="KW-0805">Transcription regulation</keyword>
<comment type="subcellular location">
    <subcellularLocation>
        <location evidence="1">Nucleus</location>
    </subcellularLocation>
</comment>